<accession>A0A4C1WH76</accession>
<dbReference type="EMBL" id="BGZK01000551">
    <property type="protein sequence ID" value="GBP49709.1"/>
    <property type="molecule type" value="Genomic_DNA"/>
</dbReference>
<evidence type="ECO:0000313" key="1">
    <source>
        <dbReference type="EMBL" id="GBP49709.1"/>
    </source>
</evidence>
<dbReference type="Proteomes" id="UP000299102">
    <property type="component" value="Unassembled WGS sequence"/>
</dbReference>
<name>A0A4C1WH76_EUMVA</name>
<organism evidence="1 2">
    <name type="scientific">Eumeta variegata</name>
    <name type="common">Bagworm moth</name>
    <name type="synonym">Eumeta japonica</name>
    <dbReference type="NCBI Taxonomy" id="151549"/>
    <lineage>
        <taxon>Eukaryota</taxon>
        <taxon>Metazoa</taxon>
        <taxon>Ecdysozoa</taxon>
        <taxon>Arthropoda</taxon>
        <taxon>Hexapoda</taxon>
        <taxon>Insecta</taxon>
        <taxon>Pterygota</taxon>
        <taxon>Neoptera</taxon>
        <taxon>Endopterygota</taxon>
        <taxon>Lepidoptera</taxon>
        <taxon>Glossata</taxon>
        <taxon>Ditrysia</taxon>
        <taxon>Tineoidea</taxon>
        <taxon>Psychidae</taxon>
        <taxon>Oiketicinae</taxon>
        <taxon>Eumeta</taxon>
    </lineage>
</organism>
<keyword evidence="2" id="KW-1185">Reference proteome</keyword>
<comment type="caution">
    <text evidence="1">The sequence shown here is derived from an EMBL/GenBank/DDBJ whole genome shotgun (WGS) entry which is preliminary data.</text>
</comment>
<dbReference type="AlphaFoldDB" id="A0A4C1WH76"/>
<reference evidence="1 2" key="1">
    <citation type="journal article" date="2019" name="Commun. Biol.">
        <title>The bagworm genome reveals a unique fibroin gene that provides high tensile strength.</title>
        <authorList>
            <person name="Kono N."/>
            <person name="Nakamura H."/>
            <person name="Ohtoshi R."/>
            <person name="Tomita M."/>
            <person name="Numata K."/>
            <person name="Arakawa K."/>
        </authorList>
    </citation>
    <scope>NUCLEOTIDE SEQUENCE [LARGE SCALE GENOMIC DNA]</scope>
</reference>
<gene>
    <name evidence="1" type="ORF">EVAR_33463_1</name>
</gene>
<evidence type="ECO:0000313" key="2">
    <source>
        <dbReference type="Proteomes" id="UP000299102"/>
    </source>
</evidence>
<sequence>MTMRAPKVWVVTIAHRHSRPQKSHQRVSDFWIGMGYPMEGDGQAPMVERSTRWLPTSRYLVWSPTAGNCFCQMKTPKPPSGERVNSSVLVVVTVSMTRVAAVSDHRCARVGSLSCQPRDLFI</sequence>
<protein>
    <submittedName>
        <fullName evidence="1">Uncharacterized protein</fullName>
    </submittedName>
</protein>
<proteinExistence type="predicted"/>